<evidence type="ECO:0000313" key="4">
    <source>
        <dbReference type="EMBL" id="VAW30973.1"/>
    </source>
</evidence>
<sequence length="322" mass="34155">MMIKKLSIALVFILLLAACNASEQSDSLAEGDATAVSPSQTTTEQTESVSEEAAPLDETAVTQPPIDPTAIQPTLTPPPPPTSEPEDEVVPTEESASVDTVEEPAAVEPGSETVMIEASDGLQIEATFATPGGVVPFPGVIFLHMLGSNRTAWDDAGLSEQLLQNGYAVLNVDMRGHGGTGGTVDWQLAEDDMQRVWDYFVSQEVVDGEKTAVIGASIGANLSLITAVNEPQINTVILLSPGLNYRDVTTDDAIIEYGNRPILIVASEEDSYAADSSRTLQEAATGQAELQLYNGAGHGTSMFSKETSLPDLILDWLRQHLS</sequence>
<feature type="domain" description="Serine aminopeptidase S33" evidence="3">
    <location>
        <begin position="147"/>
        <end position="246"/>
    </location>
</feature>
<feature type="region of interest" description="Disordered" evidence="2">
    <location>
        <begin position="29"/>
        <end position="111"/>
    </location>
</feature>
<dbReference type="Pfam" id="PF12146">
    <property type="entry name" value="Hydrolase_4"/>
    <property type="match status" value="1"/>
</dbReference>
<accession>A0A3B0URS3</accession>
<feature type="compositionally biased region" description="Low complexity" evidence="2">
    <location>
        <begin position="36"/>
        <end position="52"/>
    </location>
</feature>
<gene>
    <name evidence="4" type="ORF">MNBD_CHLOROFLEXI01-4958</name>
</gene>
<dbReference type="PANTHER" id="PTHR22946:SF9">
    <property type="entry name" value="POLYKETIDE TRANSFERASE AF380"/>
    <property type="match status" value="1"/>
</dbReference>
<name>A0A3B0URS3_9ZZZZ</name>
<dbReference type="PANTHER" id="PTHR22946">
    <property type="entry name" value="DIENELACTONE HYDROLASE DOMAIN-CONTAINING PROTEIN-RELATED"/>
    <property type="match status" value="1"/>
</dbReference>
<dbReference type="GO" id="GO:0016788">
    <property type="term" value="F:hydrolase activity, acting on ester bonds"/>
    <property type="evidence" value="ECO:0007669"/>
    <property type="project" value="UniProtKB-ARBA"/>
</dbReference>
<evidence type="ECO:0000256" key="1">
    <source>
        <dbReference type="ARBA" id="ARBA00022801"/>
    </source>
</evidence>
<dbReference type="PROSITE" id="PS51257">
    <property type="entry name" value="PROKAR_LIPOPROTEIN"/>
    <property type="match status" value="1"/>
</dbReference>
<dbReference type="AlphaFoldDB" id="A0A3B0URS3"/>
<dbReference type="SUPFAM" id="SSF53474">
    <property type="entry name" value="alpha/beta-Hydrolases"/>
    <property type="match status" value="1"/>
</dbReference>
<dbReference type="InterPro" id="IPR029058">
    <property type="entry name" value="AB_hydrolase_fold"/>
</dbReference>
<evidence type="ECO:0000256" key="2">
    <source>
        <dbReference type="SAM" id="MobiDB-lite"/>
    </source>
</evidence>
<dbReference type="InterPro" id="IPR022742">
    <property type="entry name" value="Hydrolase_4"/>
</dbReference>
<dbReference type="Gene3D" id="3.40.50.1820">
    <property type="entry name" value="alpha/beta hydrolase"/>
    <property type="match status" value="1"/>
</dbReference>
<protein>
    <recommendedName>
        <fullName evidence="3">Serine aminopeptidase S33 domain-containing protein</fullName>
    </recommendedName>
</protein>
<proteinExistence type="predicted"/>
<dbReference type="EMBL" id="UOEU01000123">
    <property type="protein sequence ID" value="VAW30973.1"/>
    <property type="molecule type" value="Genomic_DNA"/>
</dbReference>
<evidence type="ECO:0000259" key="3">
    <source>
        <dbReference type="Pfam" id="PF12146"/>
    </source>
</evidence>
<organism evidence="4">
    <name type="scientific">hydrothermal vent metagenome</name>
    <dbReference type="NCBI Taxonomy" id="652676"/>
    <lineage>
        <taxon>unclassified sequences</taxon>
        <taxon>metagenomes</taxon>
        <taxon>ecological metagenomes</taxon>
    </lineage>
</organism>
<reference evidence="4" key="1">
    <citation type="submission" date="2018-06" db="EMBL/GenBank/DDBJ databases">
        <authorList>
            <person name="Zhirakovskaya E."/>
        </authorList>
    </citation>
    <scope>NUCLEOTIDE SEQUENCE</scope>
</reference>
<keyword evidence="1" id="KW-0378">Hydrolase</keyword>
<dbReference type="InterPro" id="IPR050261">
    <property type="entry name" value="FrsA_esterase"/>
</dbReference>